<evidence type="ECO:0000256" key="10">
    <source>
        <dbReference type="SAM" id="Phobius"/>
    </source>
</evidence>
<keyword evidence="3 10" id="KW-0812">Transmembrane</keyword>
<dbReference type="PANTHER" id="PTHR24246:SF27">
    <property type="entry name" value="ADENOSINE RECEPTOR, ISOFORM A"/>
    <property type="match status" value="1"/>
</dbReference>
<accession>A0ABN8M583</accession>
<evidence type="ECO:0000313" key="12">
    <source>
        <dbReference type="EMBL" id="CAH3022889.1"/>
    </source>
</evidence>
<keyword evidence="13" id="KW-1185">Reference proteome</keyword>
<feature type="transmembrane region" description="Helical" evidence="10">
    <location>
        <begin position="167"/>
        <end position="189"/>
    </location>
</feature>
<feature type="domain" description="G-protein coupled receptors family 1 profile" evidence="11">
    <location>
        <begin position="34"/>
        <end position="279"/>
    </location>
</feature>
<dbReference type="SMART" id="SM01381">
    <property type="entry name" value="7TM_GPCR_Srsx"/>
    <property type="match status" value="1"/>
</dbReference>
<keyword evidence="9" id="KW-0807">Transducer</keyword>
<evidence type="ECO:0000256" key="6">
    <source>
        <dbReference type="ARBA" id="ARBA00023136"/>
    </source>
</evidence>
<evidence type="ECO:0000313" key="13">
    <source>
        <dbReference type="Proteomes" id="UP001159427"/>
    </source>
</evidence>
<feature type="non-terminal residue" evidence="12">
    <location>
        <position position="1"/>
    </location>
</feature>
<evidence type="ECO:0000256" key="4">
    <source>
        <dbReference type="ARBA" id="ARBA00022989"/>
    </source>
</evidence>
<keyword evidence="8" id="KW-0325">Glycoprotein</keyword>
<comment type="caution">
    <text evidence="12">The sequence shown here is derived from an EMBL/GenBank/DDBJ whole genome shotgun (WGS) entry which is preliminary data.</text>
</comment>
<name>A0ABN8M583_9CNID</name>
<evidence type="ECO:0000256" key="2">
    <source>
        <dbReference type="ARBA" id="ARBA00022475"/>
    </source>
</evidence>
<reference evidence="12 13" key="1">
    <citation type="submission" date="2022-05" db="EMBL/GenBank/DDBJ databases">
        <authorList>
            <consortium name="Genoscope - CEA"/>
            <person name="William W."/>
        </authorList>
    </citation>
    <scope>NUCLEOTIDE SEQUENCE [LARGE SCALE GENOMIC DNA]</scope>
</reference>
<dbReference type="PROSITE" id="PS50262">
    <property type="entry name" value="G_PROTEIN_RECEP_F1_2"/>
    <property type="match status" value="1"/>
</dbReference>
<evidence type="ECO:0000256" key="3">
    <source>
        <dbReference type="ARBA" id="ARBA00022692"/>
    </source>
</evidence>
<feature type="transmembrane region" description="Helical" evidence="10">
    <location>
        <begin position="220"/>
        <end position="244"/>
    </location>
</feature>
<organism evidence="12 13">
    <name type="scientific">Porites evermanni</name>
    <dbReference type="NCBI Taxonomy" id="104178"/>
    <lineage>
        <taxon>Eukaryota</taxon>
        <taxon>Metazoa</taxon>
        <taxon>Cnidaria</taxon>
        <taxon>Anthozoa</taxon>
        <taxon>Hexacorallia</taxon>
        <taxon>Scleractinia</taxon>
        <taxon>Fungiina</taxon>
        <taxon>Poritidae</taxon>
        <taxon>Porites</taxon>
    </lineage>
</organism>
<feature type="transmembrane region" description="Helical" evidence="10">
    <location>
        <begin position="92"/>
        <end position="114"/>
    </location>
</feature>
<dbReference type="CDD" id="cd00637">
    <property type="entry name" value="7tm_classA_rhodopsin-like"/>
    <property type="match status" value="1"/>
</dbReference>
<dbReference type="PRINTS" id="PR00237">
    <property type="entry name" value="GPCRRHODOPSN"/>
</dbReference>
<evidence type="ECO:0000256" key="9">
    <source>
        <dbReference type="ARBA" id="ARBA00023224"/>
    </source>
</evidence>
<sequence length="319" mass="35981">VDNETSTVPDTVRTGVCYLVAALYLLASTLTVTANGLLLLVIFKDPLKCFRRPFAVYIAGLATTDFLFGAVSDTITAKNKIYCALNEDGKTTFYYVVDYFIDNSATVLVVALSVDRLLAVAFPIFYRCTVRNTHAAFVVVCAWVYSLSFSLIQLTNVPDDIYDTVDVHLHVTFALTTTGIIYCIIYWTIRKSRKFFLGAKETVTRRTNQRLKSLKSEKESALTAFLILLALVITQIPYLAMIVLRANCKSCRVTTWYFICQECADFLLCVSAIANPVLYGWRVKQFQRSFMVVFCGKKSRNTELGKSRNTTFEKTLELD</sequence>
<evidence type="ECO:0000256" key="5">
    <source>
        <dbReference type="ARBA" id="ARBA00023040"/>
    </source>
</evidence>
<feature type="transmembrane region" description="Helical" evidence="10">
    <location>
        <begin position="256"/>
        <end position="281"/>
    </location>
</feature>
<evidence type="ECO:0000259" key="11">
    <source>
        <dbReference type="PROSITE" id="PS50262"/>
    </source>
</evidence>
<dbReference type="InterPro" id="IPR017452">
    <property type="entry name" value="GPCR_Rhodpsn_7TM"/>
</dbReference>
<keyword evidence="4 10" id="KW-1133">Transmembrane helix</keyword>
<dbReference type="EMBL" id="CALNXI010000238">
    <property type="protein sequence ID" value="CAH3022889.1"/>
    <property type="molecule type" value="Genomic_DNA"/>
</dbReference>
<keyword evidence="2" id="KW-1003">Cell membrane</keyword>
<proteinExistence type="predicted"/>
<dbReference type="PANTHER" id="PTHR24246">
    <property type="entry name" value="OLFACTORY RECEPTOR AND ADENOSINE RECEPTOR"/>
    <property type="match status" value="1"/>
</dbReference>
<dbReference type="Proteomes" id="UP001159427">
    <property type="component" value="Unassembled WGS sequence"/>
</dbReference>
<keyword evidence="5" id="KW-0297">G-protein coupled receptor</keyword>
<feature type="transmembrane region" description="Helical" evidence="10">
    <location>
        <begin position="135"/>
        <end position="155"/>
    </location>
</feature>
<feature type="transmembrane region" description="Helical" evidence="10">
    <location>
        <begin position="54"/>
        <end position="72"/>
    </location>
</feature>
<keyword evidence="6 10" id="KW-0472">Membrane</keyword>
<feature type="transmembrane region" description="Helical" evidence="10">
    <location>
        <begin position="18"/>
        <end position="42"/>
    </location>
</feature>
<evidence type="ECO:0000256" key="1">
    <source>
        <dbReference type="ARBA" id="ARBA00004651"/>
    </source>
</evidence>
<comment type="subcellular location">
    <subcellularLocation>
        <location evidence="1">Cell membrane</location>
        <topology evidence="1">Multi-pass membrane protein</topology>
    </subcellularLocation>
</comment>
<protein>
    <recommendedName>
        <fullName evidence="11">G-protein coupled receptors family 1 profile domain-containing protein</fullName>
    </recommendedName>
</protein>
<gene>
    <name evidence="12" type="ORF">PEVE_00017240</name>
</gene>
<evidence type="ECO:0000256" key="7">
    <source>
        <dbReference type="ARBA" id="ARBA00023170"/>
    </source>
</evidence>
<keyword evidence="7" id="KW-0675">Receptor</keyword>
<dbReference type="Pfam" id="PF00001">
    <property type="entry name" value="7tm_1"/>
    <property type="match status" value="2"/>
</dbReference>
<evidence type="ECO:0000256" key="8">
    <source>
        <dbReference type="ARBA" id="ARBA00023180"/>
    </source>
</evidence>
<dbReference type="SUPFAM" id="SSF81321">
    <property type="entry name" value="Family A G protein-coupled receptor-like"/>
    <property type="match status" value="1"/>
</dbReference>
<dbReference type="Gene3D" id="1.20.1070.10">
    <property type="entry name" value="Rhodopsin 7-helix transmembrane proteins"/>
    <property type="match status" value="1"/>
</dbReference>
<dbReference type="InterPro" id="IPR000276">
    <property type="entry name" value="GPCR_Rhodpsn"/>
</dbReference>